<evidence type="ECO:0000313" key="2">
    <source>
        <dbReference type="EMBL" id="GAU44169.1"/>
    </source>
</evidence>
<gene>
    <name evidence="2" type="ORF">TSUD_377690</name>
</gene>
<dbReference type="AlphaFoldDB" id="A0A2Z6PG20"/>
<dbReference type="EMBL" id="DF974020">
    <property type="protein sequence ID" value="GAU44169.1"/>
    <property type="molecule type" value="Genomic_DNA"/>
</dbReference>
<dbReference type="Proteomes" id="UP000242715">
    <property type="component" value="Unassembled WGS sequence"/>
</dbReference>
<keyword evidence="3" id="KW-1185">Reference proteome</keyword>
<evidence type="ECO:0000313" key="3">
    <source>
        <dbReference type="Proteomes" id="UP000242715"/>
    </source>
</evidence>
<sequence length="87" mass="9702">MDIETELLPPSRIYLSSSCCLEFCNKEDEEKYEEASRTMKAATTSKLEKVKAKQLGDLQTGPLPVDPGENWEEPAQNRTRKGVGGKV</sequence>
<accession>A0A2Z6PG20</accession>
<feature type="compositionally biased region" description="Basic residues" evidence="1">
    <location>
        <begin position="78"/>
        <end position="87"/>
    </location>
</feature>
<dbReference type="OrthoDB" id="10538367at2759"/>
<name>A0A2Z6PG20_TRISU</name>
<evidence type="ECO:0000256" key="1">
    <source>
        <dbReference type="SAM" id="MobiDB-lite"/>
    </source>
</evidence>
<protein>
    <submittedName>
        <fullName evidence="2">Uncharacterized protein</fullName>
    </submittedName>
</protein>
<proteinExistence type="predicted"/>
<organism evidence="2 3">
    <name type="scientific">Trifolium subterraneum</name>
    <name type="common">Subterranean clover</name>
    <dbReference type="NCBI Taxonomy" id="3900"/>
    <lineage>
        <taxon>Eukaryota</taxon>
        <taxon>Viridiplantae</taxon>
        <taxon>Streptophyta</taxon>
        <taxon>Embryophyta</taxon>
        <taxon>Tracheophyta</taxon>
        <taxon>Spermatophyta</taxon>
        <taxon>Magnoliopsida</taxon>
        <taxon>eudicotyledons</taxon>
        <taxon>Gunneridae</taxon>
        <taxon>Pentapetalae</taxon>
        <taxon>rosids</taxon>
        <taxon>fabids</taxon>
        <taxon>Fabales</taxon>
        <taxon>Fabaceae</taxon>
        <taxon>Papilionoideae</taxon>
        <taxon>50 kb inversion clade</taxon>
        <taxon>NPAAA clade</taxon>
        <taxon>Hologalegina</taxon>
        <taxon>IRL clade</taxon>
        <taxon>Trifolieae</taxon>
        <taxon>Trifolium</taxon>
    </lineage>
</organism>
<feature type="region of interest" description="Disordered" evidence="1">
    <location>
        <begin position="53"/>
        <end position="87"/>
    </location>
</feature>
<reference evidence="3" key="1">
    <citation type="journal article" date="2017" name="Front. Plant Sci.">
        <title>Climate Clever Clovers: New Paradigm to Reduce the Environmental Footprint of Ruminants by Breeding Low Methanogenic Forages Utilizing Haplotype Variation.</title>
        <authorList>
            <person name="Kaur P."/>
            <person name="Appels R."/>
            <person name="Bayer P.E."/>
            <person name="Keeble-Gagnere G."/>
            <person name="Wang J."/>
            <person name="Hirakawa H."/>
            <person name="Shirasawa K."/>
            <person name="Vercoe P."/>
            <person name="Stefanova K."/>
            <person name="Durmic Z."/>
            <person name="Nichols P."/>
            <person name="Revell C."/>
            <person name="Isobe S.N."/>
            <person name="Edwards D."/>
            <person name="Erskine W."/>
        </authorList>
    </citation>
    <scope>NUCLEOTIDE SEQUENCE [LARGE SCALE GENOMIC DNA]</scope>
    <source>
        <strain evidence="3">cv. Daliak</strain>
    </source>
</reference>